<dbReference type="Pfam" id="PF01465">
    <property type="entry name" value="GRIP"/>
    <property type="match status" value="1"/>
</dbReference>
<dbReference type="PROSITE" id="PS50913">
    <property type="entry name" value="GRIP"/>
    <property type="match status" value="1"/>
</dbReference>
<feature type="coiled-coil region" evidence="5">
    <location>
        <begin position="473"/>
        <end position="595"/>
    </location>
</feature>
<feature type="coiled-coil region" evidence="5">
    <location>
        <begin position="1753"/>
        <end position="1801"/>
    </location>
</feature>
<feature type="coiled-coil region" evidence="5">
    <location>
        <begin position="933"/>
        <end position="1032"/>
    </location>
</feature>
<gene>
    <name evidence="7" type="primary">Gcc2_1</name>
    <name evidence="7" type="ORF">CM83_74863</name>
</gene>
<keyword evidence="4 5" id="KW-0175">Coiled coil</keyword>
<feature type="coiled-coil region" evidence="5">
    <location>
        <begin position="26"/>
        <end position="67"/>
    </location>
</feature>
<keyword evidence="3" id="KW-0597">Phosphoprotein</keyword>
<feature type="coiled-coil region" evidence="5">
    <location>
        <begin position="632"/>
        <end position="908"/>
    </location>
</feature>
<feature type="coiled-coil region" evidence="5">
    <location>
        <begin position="237"/>
        <end position="345"/>
    </location>
</feature>
<evidence type="ECO:0000256" key="2">
    <source>
        <dbReference type="ARBA" id="ARBA00022490"/>
    </source>
</evidence>
<feature type="coiled-coil region" evidence="5">
    <location>
        <begin position="1942"/>
        <end position="1997"/>
    </location>
</feature>
<evidence type="ECO:0000256" key="4">
    <source>
        <dbReference type="ARBA" id="ARBA00023054"/>
    </source>
</evidence>
<dbReference type="GO" id="GO:0005737">
    <property type="term" value="C:cytoplasm"/>
    <property type="evidence" value="ECO:0007669"/>
    <property type="project" value="UniProtKB-SubCell"/>
</dbReference>
<sequence length="2069" mass="237336">MMEPSTSENVESPQGELSREKLVQKCKSLLAIAQKAKIARDEANEEREKLQKEIEATRAALENRDQQYKNVEEIMGVLTEQKLKLAMDIDTLKKEKCTFLNQIRTLSNEKETFETEAESFKRQYNRLLSENEDLIGELQIRERSESQLLNDIKKLHENNESVKILCTNVTQEKLHLEEELEKLSRNMEEIMTERESWYQALRPRLGVEHVDVKTLVTFIDGFTEKSPEAKPVQTNAAEDTSNLLEALQRDNDSLQQEVDTLKDKLQKMMSDLETANVDRDQMMNNLEDVRVETKTLIENVEKLNEEVDAVKEEKTKSEATLNKVIESQNEEIDNLLNELSKSKSYINELLSNVELHMEKSNKYSELNVAFKEMSEELLRCKDEIETLKKTTSPIQSSEDSSNIDCNVLLVLKEGIVSNLTDLADTMPEYSKEFLNKLNSILEGADCKEGVGADIFVHYFNECLSQLKISLKENEILSKEVGHLNNSVKELENLVAAHNKDCEQLRSELEELSADSNRLLHDLGGLRHENSLRVSEVGELVVRLKQKDEELDQLKENKNQLEFELHEQIVELSSKLTDSNNNVIQLQTQNNQLELKCQTLVSDAQSEAAKELLVVREELDKTKTSVVALQSDLDESIKAMQEKAEQMEGLKKLLAEAENVREEFESSKVEMKRFSQENELLKKQLSESNEVLEKQTKELEDVLKLVAESAQLKAELEKSKEDLVKVQLKLENAEKTVEDMEKLKENLRELREAYQAKSLELEKSQECLSGNSTLMKELEEVKEALMEKTDELKNAELKLNERASLIDEFSEIKEELVKKSELVETYREKLKEMETLRAENQKINEDSQLLKERQLQLEADKKRLLEDLKASQEYVKAIKEKLEASKKESQELEEVLNSSQAELQNAATMQAEKVLIEEELSQLKGIQQRTMEELENTKKLLNESQSIKKQMQETEKLLKSQTVELEKLQTLFDDKYSVGEELDHLKKEMKLKVEELETLKSVVRENECIKESAQHLEATLKLKTEELESSQQLLMDKVKLEEELASVKDSFVKETDSLKMILSELEKMVLEKETQLAAAVKRLEESDGVRVGLASERDALLAKVVEMEKGICALGDSQSQAVKLREEIALLQNAVEDYKKSAVTDSEEKDKIMTEMKQICEKVQCLQAENNALQGKLTDQGRAMNEELNKKKAVIKKLLNEVEELTEMVNFKKMELEDINCIWAGRLNSLKVNLHSLGRSINELGRQSAELQAMFLNKICSLKNVISAKAETVVEVSVAEAKKELVDEMHRMNEALKDRGEAIAKLQDCLAETESKAEALNKKNVELAEEQNKLKSELKSKEEKLSSNETVVKDLEMELSRLRELKEPTHESDVLSTSTISRTEDQMRFKEVDDSIEEKYLKLRHVAVRLKKRVSELTQALEQEKNKSTDKSEILEKMQHLTSAAKNAQKVQESYDKTLDELEETKKQNSAMAASLKEMKGTVEGLKRQVTSLESSNANIPLMHKQVESLNFTIKELKNELNKLEMEKKVEVMKYEETKKQCVTLESKVESLSQSLDQAVQQGRTNNVLELEMKNYEKVIADLTAQLNSEKQKLANAEKECVSISLVKSGLEEQIALLDKQVKAEESRNSNLQDQLTSMRENSNSCQRQTEELNSQMLDLKRELQHARNIGEQQALEMSSLTSEFSRKEMDLQIKIDSFSSHIQSLETSLATIKQELLTSNSEKEHLREEFESYRLRAQSTLARQKGDSVSQGEKEAREQFDKLKKELDGAREKMENNQTEIETMNNKLSSLQLEKARSDKRYEDMTKALHQKITDYDTLNTEYRAFKFSAETLLQNTKIEFEETERSLKEEIETLKDLVNSLNEKVSLEMKEVSQELENKISGGSNFFEALQPHENMPSLQEREDGEGSESVPPPMNNFRRLSNLVPLDILLNNPIDDENRIPVLQEQIEKLHSELNSYEVRVKHLASLLSEAEKDSARSSQQNAVLKEELRRLERSLQREPHIANSEYLKNVIFKFLVLQNGDERTRLVPVLDTILKLSPEETSRLTAVARGESSSSWGSYLHSWTGL</sequence>
<proteinExistence type="predicted"/>
<dbReference type="SMART" id="SM00755">
    <property type="entry name" value="Grip"/>
    <property type="match status" value="1"/>
</dbReference>
<dbReference type="InterPro" id="IPR051841">
    <property type="entry name" value="MT-Golgi_org_protein"/>
</dbReference>
<feature type="coiled-coil region" evidence="5">
    <location>
        <begin position="166"/>
        <end position="200"/>
    </location>
</feature>
<feature type="coiled-coil region" evidence="5">
    <location>
        <begin position="1113"/>
        <end position="1214"/>
    </location>
</feature>
<dbReference type="PANTHER" id="PTHR18902">
    <property type="entry name" value="NUCLEAR MITOTIC APPARATUS PROTEIN 1-RELATED"/>
    <property type="match status" value="1"/>
</dbReference>
<protein>
    <submittedName>
        <fullName evidence="7">GRIP and coiled-coil domain-containing protein 2</fullName>
    </submittedName>
</protein>
<keyword evidence="2" id="KW-0963">Cytoplasm</keyword>
<dbReference type="Gene3D" id="1.20.5.340">
    <property type="match status" value="1"/>
</dbReference>
<dbReference type="SUPFAM" id="SSF90257">
    <property type="entry name" value="Myosin rod fragments"/>
    <property type="match status" value="1"/>
</dbReference>
<reference evidence="7" key="1">
    <citation type="journal article" date="2014" name="PLoS ONE">
        <title>Transcriptome-Based Identification of ABC Transporters in the Western Tarnished Plant Bug Lygus hesperus.</title>
        <authorList>
            <person name="Hull J.J."/>
            <person name="Chaney K."/>
            <person name="Geib S.M."/>
            <person name="Fabrick J.A."/>
            <person name="Brent C.S."/>
            <person name="Walsh D."/>
            <person name="Lavine L.C."/>
        </authorList>
    </citation>
    <scope>NUCLEOTIDE SEQUENCE</scope>
</reference>
<reference evidence="7" key="2">
    <citation type="submission" date="2014-07" db="EMBL/GenBank/DDBJ databases">
        <authorList>
            <person name="Hull J."/>
        </authorList>
    </citation>
    <scope>NUCLEOTIDE SEQUENCE</scope>
</reference>
<dbReference type="InterPro" id="IPR000237">
    <property type="entry name" value="GRIP_dom"/>
</dbReference>
<evidence type="ECO:0000256" key="1">
    <source>
        <dbReference type="ARBA" id="ARBA00004496"/>
    </source>
</evidence>
<feature type="coiled-coil region" evidence="5">
    <location>
        <begin position="1406"/>
        <end position="1669"/>
    </location>
</feature>
<name>A0A0A9YJZ6_LYGHE</name>
<accession>A0A0A9YJZ6</accession>
<comment type="subcellular location">
    <subcellularLocation>
        <location evidence="1">Cytoplasm</location>
    </subcellularLocation>
</comment>
<dbReference type="PANTHER" id="PTHR18902:SF25">
    <property type="entry name" value="GRIP AND COILED-COIL DOMAIN-CONTAINING PROTEIN 2"/>
    <property type="match status" value="1"/>
</dbReference>
<feature type="coiled-coil region" evidence="5">
    <location>
        <begin position="1834"/>
        <end position="1872"/>
    </location>
</feature>
<organism evidence="7">
    <name type="scientific">Lygus hesperus</name>
    <name type="common">Western plant bug</name>
    <dbReference type="NCBI Taxonomy" id="30085"/>
    <lineage>
        <taxon>Eukaryota</taxon>
        <taxon>Metazoa</taxon>
        <taxon>Ecdysozoa</taxon>
        <taxon>Arthropoda</taxon>
        <taxon>Hexapoda</taxon>
        <taxon>Insecta</taxon>
        <taxon>Pterygota</taxon>
        <taxon>Neoptera</taxon>
        <taxon>Paraneoptera</taxon>
        <taxon>Hemiptera</taxon>
        <taxon>Heteroptera</taxon>
        <taxon>Panheteroptera</taxon>
        <taxon>Cimicomorpha</taxon>
        <taxon>Miridae</taxon>
        <taxon>Mirini</taxon>
        <taxon>Lygus</taxon>
    </lineage>
</organism>
<evidence type="ECO:0000256" key="3">
    <source>
        <dbReference type="ARBA" id="ARBA00022553"/>
    </source>
</evidence>
<feature type="domain" description="GRIP" evidence="6">
    <location>
        <begin position="2000"/>
        <end position="2050"/>
    </location>
</feature>
<evidence type="ECO:0000313" key="7">
    <source>
        <dbReference type="EMBL" id="JAG29845.1"/>
    </source>
</evidence>
<dbReference type="Gene3D" id="1.10.220.60">
    <property type="entry name" value="GRIP domain"/>
    <property type="match status" value="1"/>
</dbReference>
<feature type="coiled-coil region" evidence="5">
    <location>
        <begin position="1277"/>
        <end position="1364"/>
    </location>
</feature>
<evidence type="ECO:0000256" key="5">
    <source>
        <dbReference type="SAM" id="Coils"/>
    </source>
</evidence>
<dbReference type="EMBL" id="GBHO01013759">
    <property type="protein sequence ID" value="JAG29845.1"/>
    <property type="molecule type" value="Transcribed_RNA"/>
</dbReference>
<feature type="coiled-coil region" evidence="5">
    <location>
        <begin position="103"/>
        <end position="137"/>
    </location>
</feature>
<evidence type="ECO:0000259" key="6">
    <source>
        <dbReference type="PROSITE" id="PS50913"/>
    </source>
</evidence>